<gene>
    <name evidence="2" type="ORF">GCM10009799_33740</name>
</gene>
<dbReference type="Gene3D" id="3.90.1200.10">
    <property type="match status" value="1"/>
</dbReference>
<protein>
    <recommendedName>
        <fullName evidence="1">Aminoglycoside phosphotransferase domain-containing protein</fullName>
    </recommendedName>
</protein>
<dbReference type="Pfam" id="PF01636">
    <property type="entry name" value="APH"/>
    <property type="match status" value="1"/>
</dbReference>
<dbReference type="Proteomes" id="UP001501585">
    <property type="component" value="Unassembled WGS sequence"/>
</dbReference>
<dbReference type="InterPro" id="IPR002575">
    <property type="entry name" value="Aminoglycoside_PTrfase"/>
</dbReference>
<evidence type="ECO:0000259" key="1">
    <source>
        <dbReference type="Pfam" id="PF01636"/>
    </source>
</evidence>
<dbReference type="NCBIfam" id="NF038156">
    <property type="entry name" value="lant_syn_V_LxmK"/>
    <property type="match status" value="1"/>
</dbReference>
<dbReference type="SUPFAM" id="SSF56112">
    <property type="entry name" value="Protein kinase-like (PK-like)"/>
    <property type="match status" value="1"/>
</dbReference>
<organism evidence="2 3">
    <name type="scientific">Nocardiopsis rhodophaea</name>
    <dbReference type="NCBI Taxonomy" id="280238"/>
    <lineage>
        <taxon>Bacteria</taxon>
        <taxon>Bacillati</taxon>
        <taxon>Actinomycetota</taxon>
        <taxon>Actinomycetes</taxon>
        <taxon>Streptosporangiales</taxon>
        <taxon>Nocardiopsidaceae</taxon>
        <taxon>Nocardiopsis</taxon>
    </lineage>
</organism>
<evidence type="ECO:0000313" key="3">
    <source>
        <dbReference type="Proteomes" id="UP001501585"/>
    </source>
</evidence>
<reference evidence="2 3" key="1">
    <citation type="journal article" date="2019" name="Int. J. Syst. Evol. Microbiol.">
        <title>The Global Catalogue of Microorganisms (GCM) 10K type strain sequencing project: providing services to taxonomists for standard genome sequencing and annotation.</title>
        <authorList>
            <consortium name="The Broad Institute Genomics Platform"/>
            <consortium name="The Broad Institute Genome Sequencing Center for Infectious Disease"/>
            <person name="Wu L."/>
            <person name="Ma J."/>
        </authorList>
    </citation>
    <scope>NUCLEOTIDE SEQUENCE [LARGE SCALE GENOMIC DNA]</scope>
    <source>
        <strain evidence="2 3">JCM 15313</strain>
    </source>
</reference>
<dbReference type="InterPro" id="IPR011009">
    <property type="entry name" value="Kinase-like_dom_sf"/>
</dbReference>
<feature type="domain" description="Aminoglycoside phosphotransferase" evidence="1">
    <location>
        <begin position="54"/>
        <end position="268"/>
    </location>
</feature>
<dbReference type="RefSeq" id="WP_344163620.1">
    <property type="nucleotide sequence ID" value="NZ_BAAAPC010000014.1"/>
</dbReference>
<comment type="caution">
    <text evidence="2">The sequence shown here is derived from an EMBL/GenBank/DDBJ whole genome shotgun (WGS) entry which is preliminary data.</text>
</comment>
<proteinExistence type="predicted"/>
<accession>A0ABN2TB41</accession>
<evidence type="ECO:0000313" key="2">
    <source>
        <dbReference type="EMBL" id="GAA2003838.1"/>
    </source>
</evidence>
<sequence length="394" mass="43802">MQTPTVNEKVQPEARIRHLRPADLERRPEVGALLERLGLGKFEPDGLMAYRGRNDNWAGRTTNGDRVFVKCVGGGGRESSLESLQRFRRILACERLVGNDFAVGVARPRCLGWDESSRLVAFEWLEDAETGAEMAAADSFRDAAIAGRMIGQLHEAKVGNGEWIDNSPHPLPPTRNFQALSLSAFMRACAAELEAWRLLQGDEQLIEALETLRTSEQRAEHRPVHGDLRLDQFLMDDGDLYLIDWEEFRQADPARDLGGFAGEWLYRAILGSVPGEEGAERLATGQFPTAHDEIMANGVREFERLRPNITAFWNGYRQARERVAAEDPELAQRATAFAGWHLIDRLLAAAVERPRLSGLERAMAGIGRSALVSPNEFTGVLGFRDESEEAANAG</sequence>
<dbReference type="EMBL" id="BAAAPC010000014">
    <property type="protein sequence ID" value="GAA2003838.1"/>
    <property type="molecule type" value="Genomic_DNA"/>
</dbReference>
<name>A0ABN2TB41_9ACTN</name>
<keyword evidence="3" id="KW-1185">Reference proteome</keyword>